<accession>A0ACA9R432</accession>
<evidence type="ECO:0000313" key="1">
    <source>
        <dbReference type="EMBL" id="CAG8775365.1"/>
    </source>
</evidence>
<evidence type="ECO:0000313" key="2">
    <source>
        <dbReference type="Proteomes" id="UP000789366"/>
    </source>
</evidence>
<name>A0ACA9R432_9GLOM</name>
<dbReference type="EMBL" id="CAJVPW010056714">
    <property type="protein sequence ID" value="CAG8775365.1"/>
    <property type="molecule type" value="Genomic_DNA"/>
</dbReference>
<proteinExistence type="predicted"/>
<keyword evidence="2" id="KW-1185">Reference proteome</keyword>
<gene>
    <name evidence="1" type="ORF">SPELUC_LOCUS16035</name>
</gene>
<protein>
    <submittedName>
        <fullName evidence="1">6921_t:CDS:1</fullName>
    </submittedName>
</protein>
<comment type="caution">
    <text evidence="1">The sequence shown here is derived from an EMBL/GenBank/DDBJ whole genome shotgun (WGS) entry which is preliminary data.</text>
</comment>
<reference evidence="1" key="1">
    <citation type="submission" date="2021-06" db="EMBL/GenBank/DDBJ databases">
        <authorList>
            <person name="Kallberg Y."/>
            <person name="Tangrot J."/>
            <person name="Rosling A."/>
        </authorList>
    </citation>
    <scope>NUCLEOTIDE SEQUENCE</scope>
    <source>
        <strain evidence="1">28 12/20/2015</strain>
    </source>
</reference>
<organism evidence="1 2">
    <name type="scientific">Cetraspora pellucida</name>
    <dbReference type="NCBI Taxonomy" id="1433469"/>
    <lineage>
        <taxon>Eukaryota</taxon>
        <taxon>Fungi</taxon>
        <taxon>Fungi incertae sedis</taxon>
        <taxon>Mucoromycota</taxon>
        <taxon>Glomeromycotina</taxon>
        <taxon>Glomeromycetes</taxon>
        <taxon>Diversisporales</taxon>
        <taxon>Gigasporaceae</taxon>
        <taxon>Cetraspora</taxon>
    </lineage>
</organism>
<feature type="non-terminal residue" evidence="1">
    <location>
        <position position="1"/>
    </location>
</feature>
<sequence length="47" mass="5550">KVRSSKNKNLITVVYDPHKAANEFDFVDLTFYPTENDRNPQNYIFCP</sequence>
<dbReference type="Proteomes" id="UP000789366">
    <property type="component" value="Unassembled WGS sequence"/>
</dbReference>
<feature type="non-terminal residue" evidence="1">
    <location>
        <position position="47"/>
    </location>
</feature>